<dbReference type="AlphaFoldDB" id="A0A0A8WXC7"/>
<evidence type="ECO:0000313" key="1">
    <source>
        <dbReference type="EMBL" id="GAM12320.1"/>
    </source>
</evidence>
<accession>A0A0A8WXC7</accession>
<sequence>MRSNFFIITELNQVDDFVKNLKRLIDEEIIELESIIPAH</sequence>
<evidence type="ECO:0000313" key="2">
    <source>
        <dbReference type="Proteomes" id="UP000031014"/>
    </source>
</evidence>
<organism evidence="1 2">
    <name type="scientific">Mesobacillus selenatarsenatis (strain DSM 18680 / JCM 14380 / FERM P-15431 / SF-1)</name>
    <dbReference type="NCBI Taxonomy" id="1321606"/>
    <lineage>
        <taxon>Bacteria</taxon>
        <taxon>Bacillati</taxon>
        <taxon>Bacillota</taxon>
        <taxon>Bacilli</taxon>
        <taxon>Bacillales</taxon>
        <taxon>Bacillaceae</taxon>
        <taxon>Mesobacillus</taxon>
    </lineage>
</organism>
<dbReference type="EMBL" id="BASE01000012">
    <property type="protein sequence ID" value="GAM12320.1"/>
    <property type="molecule type" value="Genomic_DNA"/>
</dbReference>
<protein>
    <submittedName>
        <fullName evidence="1">Uncharacterized protein</fullName>
    </submittedName>
</protein>
<comment type="caution">
    <text evidence="1">The sequence shown here is derived from an EMBL/GenBank/DDBJ whole genome shotgun (WGS) entry which is preliminary data.</text>
</comment>
<reference evidence="1 2" key="1">
    <citation type="submission" date="2013-06" db="EMBL/GenBank/DDBJ databases">
        <title>Whole genome shotgun sequence of Bacillus selenatarsenatis SF-1.</title>
        <authorList>
            <person name="Kuroda M."/>
            <person name="Sei K."/>
            <person name="Yamashita M."/>
            <person name="Ike M."/>
        </authorList>
    </citation>
    <scope>NUCLEOTIDE SEQUENCE [LARGE SCALE GENOMIC DNA]</scope>
    <source>
        <strain evidence="1 2">SF-1</strain>
    </source>
</reference>
<name>A0A0A8WXC7_MESS1</name>
<dbReference type="Proteomes" id="UP000031014">
    <property type="component" value="Unassembled WGS sequence"/>
</dbReference>
<proteinExistence type="predicted"/>
<dbReference type="STRING" id="1321606.SAMD00020551_0452"/>
<gene>
    <name evidence="1" type="ORF">SAMD00020551_0452</name>
</gene>
<keyword evidence="2" id="KW-1185">Reference proteome</keyword>